<organism evidence="2 3">
    <name type="scientific">Durusdinium trenchii</name>
    <dbReference type="NCBI Taxonomy" id="1381693"/>
    <lineage>
        <taxon>Eukaryota</taxon>
        <taxon>Sar</taxon>
        <taxon>Alveolata</taxon>
        <taxon>Dinophyceae</taxon>
        <taxon>Suessiales</taxon>
        <taxon>Symbiodiniaceae</taxon>
        <taxon>Durusdinium</taxon>
    </lineage>
</organism>
<feature type="transmembrane region" description="Helical" evidence="1">
    <location>
        <begin position="56"/>
        <end position="73"/>
    </location>
</feature>
<keyword evidence="1" id="KW-1133">Transmembrane helix</keyword>
<comment type="caution">
    <text evidence="2">The sequence shown here is derived from an EMBL/GenBank/DDBJ whole genome shotgun (WGS) entry which is preliminary data.</text>
</comment>
<reference evidence="2 3" key="1">
    <citation type="submission" date="2024-02" db="EMBL/GenBank/DDBJ databases">
        <authorList>
            <person name="Chen Y."/>
            <person name="Shah S."/>
            <person name="Dougan E. K."/>
            <person name="Thang M."/>
            <person name="Chan C."/>
        </authorList>
    </citation>
    <scope>NUCLEOTIDE SEQUENCE [LARGE SCALE GENOMIC DNA]</scope>
</reference>
<accession>A0ABP0IJ09</accession>
<name>A0ABP0IJ09_9DINO</name>
<keyword evidence="3" id="KW-1185">Reference proteome</keyword>
<dbReference type="EMBL" id="CAXAMN010002781">
    <property type="protein sequence ID" value="CAK9001345.1"/>
    <property type="molecule type" value="Genomic_DNA"/>
</dbReference>
<keyword evidence="1" id="KW-0812">Transmembrane</keyword>
<evidence type="ECO:0000256" key="1">
    <source>
        <dbReference type="SAM" id="Phobius"/>
    </source>
</evidence>
<protein>
    <submittedName>
        <fullName evidence="2">Uncharacterized protein</fullName>
    </submittedName>
</protein>
<feature type="transmembrane region" description="Helical" evidence="1">
    <location>
        <begin position="23"/>
        <end position="44"/>
    </location>
</feature>
<proteinExistence type="predicted"/>
<sequence length="100" mass="11641">MLSPTCADSAEEMQHDWDELQTYTPYFLVWGLRSLLNSFGFYALAHTYRAQKPYGFQVHTFYVVVVIGLSFISERLMATSFRVFAPQSPRSLKILRPENR</sequence>
<gene>
    <name evidence="2" type="ORF">CCMP2556_LOCUS6423</name>
</gene>
<evidence type="ECO:0000313" key="2">
    <source>
        <dbReference type="EMBL" id="CAK9001345.1"/>
    </source>
</evidence>
<keyword evidence="1" id="KW-0472">Membrane</keyword>
<evidence type="ECO:0000313" key="3">
    <source>
        <dbReference type="Proteomes" id="UP001642484"/>
    </source>
</evidence>
<dbReference type="Proteomes" id="UP001642484">
    <property type="component" value="Unassembled WGS sequence"/>
</dbReference>